<evidence type="ECO:0000313" key="1">
    <source>
        <dbReference type="EMBL" id="KOO42865.1"/>
    </source>
</evidence>
<dbReference type="EMBL" id="LILC01000023">
    <property type="protein sequence ID" value="KOO42865.1"/>
    <property type="molecule type" value="Genomic_DNA"/>
</dbReference>
<protein>
    <recommendedName>
        <fullName evidence="3">DUF4183 domain-containing protein</fullName>
    </recommendedName>
</protein>
<dbReference type="AlphaFoldDB" id="A0A0M0KVL2"/>
<accession>A0A0M0KVL2</accession>
<sequence>MPPKLIKMFIEAQSSASGTVQSSGKTNVNVKSYKYTATVVSLLSSQIPYTSFKDAQGNPVPSSGFPIPQDGYYNIYVNQLLAVNSNVNLTPFYVTIPTALLSLGIPIVVEIISFDQAQTTVNGSGSTLSIQTNVQK</sequence>
<proteinExistence type="predicted"/>
<organism evidence="1 2">
    <name type="scientific">Priestia koreensis</name>
    <dbReference type="NCBI Taxonomy" id="284581"/>
    <lineage>
        <taxon>Bacteria</taxon>
        <taxon>Bacillati</taxon>
        <taxon>Bacillota</taxon>
        <taxon>Bacilli</taxon>
        <taxon>Bacillales</taxon>
        <taxon>Bacillaceae</taxon>
        <taxon>Priestia</taxon>
    </lineage>
</organism>
<dbReference type="RefSeq" id="WP_053402665.1">
    <property type="nucleotide sequence ID" value="NZ_LILC01000023.1"/>
</dbReference>
<evidence type="ECO:0000313" key="2">
    <source>
        <dbReference type="Proteomes" id="UP000037558"/>
    </source>
</evidence>
<evidence type="ECO:0008006" key="3">
    <source>
        <dbReference type="Google" id="ProtNLM"/>
    </source>
</evidence>
<dbReference type="PATRIC" id="fig|284581.3.peg.2934"/>
<dbReference type="STRING" id="284581.AMD01_17135"/>
<reference evidence="2" key="1">
    <citation type="submission" date="2015-08" db="EMBL/GenBank/DDBJ databases">
        <title>Fjat-14210 dsm16467.</title>
        <authorList>
            <person name="Liu B."/>
            <person name="Wang J."/>
            <person name="Zhu Y."/>
            <person name="Liu G."/>
            <person name="Chen Q."/>
            <person name="Chen Z."/>
            <person name="Lan J."/>
            <person name="Che J."/>
            <person name="Ge C."/>
            <person name="Shi H."/>
            <person name="Pan Z."/>
            <person name="Liu X."/>
        </authorList>
    </citation>
    <scope>NUCLEOTIDE SEQUENCE [LARGE SCALE GENOMIC DNA]</scope>
    <source>
        <strain evidence="2">DSM 16467</strain>
    </source>
</reference>
<comment type="caution">
    <text evidence="1">The sequence shown here is derived from an EMBL/GenBank/DDBJ whole genome shotgun (WGS) entry which is preliminary data.</text>
</comment>
<keyword evidence="2" id="KW-1185">Reference proteome</keyword>
<gene>
    <name evidence="1" type="ORF">AMD01_17135</name>
</gene>
<name>A0A0M0KVL2_9BACI</name>
<dbReference type="Proteomes" id="UP000037558">
    <property type="component" value="Unassembled WGS sequence"/>
</dbReference>